<dbReference type="SUPFAM" id="SSF46955">
    <property type="entry name" value="Putative DNA-binding domain"/>
    <property type="match status" value="1"/>
</dbReference>
<protein>
    <recommendedName>
        <fullName evidence="5">HTH merR-type domain-containing protein</fullName>
    </recommendedName>
</protein>
<dbReference type="SMART" id="SM00422">
    <property type="entry name" value="HTH_MERR"/>
    <property type="match status" value="1"/>
</dbReference>
<dbReference type="GO" id="GO:0003700">
    <property type="term" value="F:DNA-binding transcription factor activity"/>
    <property type="evidence" value="ECO:0007669"/>
    <property type="project" value="InterPro"/>
</dbReference>
<dbReference type="Proteomes" id="UP000230859">
    <property type="component" value="Unassembled WGS sequence"/>
</dbReference>
<accession>A0A2H0LP75</accession>
<dbReference type="InterPro" id="IPR047057">
    <property type="entry name" value="MerR_fam"/>
</dbReference>
<sequence length="137" mass="16086">MKKRPRTKSFLIGQKLEITSRKKSTGKLVLHWKNCCSLTLLTRKPFNYTRRLANGSERTMKREKLFKIGEVMEYSGLSRQTIHNYTLAGLISEARRTISGHRLYDENVFDRLEKIKVLQSKHYTLMQIKKLLESEAP</sequence>
<feature type="domain" description="HTH merR-type" evidence="5">
    <location>
        <begin position="65"/>
        <end position="134"/>
    </location>
</feature>
<dbReference type="Gene3D" id="1.10.1660.10">
    <property type="match status" value="1"/>
</dbReference>
<keyword evidence="3" id="KW-0238">DNA-binding</keyword>
<comment type="caution">
    <text evidence="6">The sequence shown here is derived from an EMBL/GenBank/DDBJ whole genome shotgun (WGS) entry which is preliminary data.</text>
</comment>
<dbReference type="InterPro" id="IPR009061">
    <property type="entry name" value="DNA-bd_dom_put_sf"/>
</dbReference>
<dbReference type="CDD" id="cd00592">
    <property type="entry name" value="HTH_MerR-like"/>
    <property type="match status" value="1"/>
</dbReference>
<dbReference type="AlphaFoldDB" id="A0A2H0LP75"/>
<organism evidence="6 7">
    <name type="scientific">Candidatus Abzuiibacterium crystallinum</name>
    <dbReference type="NCBI Taxonomy" id="1974748"/>
    <lineage>
        <taxon>Bacteria</taxon>
        <taxon>Pseudomonadati</taxon>
        <taxon>Candidatus Omnitrophota</taxon>
        <taxon>Candidatus Abzuiibacterium</taxon>
    </lineage>
</organism>
<dbReference type="PROSITE" id="PS50937">
    <property type="entry name" value="HTH_MERR_2"/>
    <property type="match status" value="1"/>
</dbReference>
<reference evidence="6 7" key="1">
    <citation type="submission" date="2017-09" db="EMBL/GenBank/DDBJ databases">
        <title>Depth-based differentiation of microbial function through sediment-hosted aquifers and enrichment of novel symbionts in the deep terrestrial subsurface.</title>
        <authorList>
            <person name="Probst A.J."/>
            <person name="Ladd B."/>
            <person name="Jarett J.K."/>
            <person name="Geller-Mcgrath D.E."/>
            <person name="Sieber C.M."/>
            <person name="Emerson J.B."/>
            <person name="Anantharaman K."/>
            <person name="Thomas B.C."/>
            <person name="Malmstrom R."/>
            <person name="Stieglmeier M."/>
            <person name="Klingl A."/>
            <person name="Woyke T."/>
            <person name="Ryan C.M."/>
            <person name="Banfield J.F."/>
        </authorList>
    </citation>
    <scope>NUCLEOTIDE SEQUENCE [LARGE SCALE GENOMIC DNA]</scope>
    <source>
        <strain evidence="6">CG11_big_fil_rev_8_21_14_0_20_45_26</strain>
    </source>
</reference>
<evidence type="ECO:0000313" key="7">
    <source>
        <dbReference type="Proteomes" id="UP000230859"/>
    </source>
</evidence>
<gene>
    <name evidence="6" type="ORF">COV74_08315</name>
</gene>
<evidence type="ECO:0000256" key="1">
    <source>
        <dbReference type="ARBA" id="ARBA00022491"/>
    </source>
</evidence>
<evidence type="ECO:0000256" key="4">
    <source>
        <dbReference type="ARBA" id="ARBA00023163"/>
    </source>
</evidence>
<dbReference type="EMBL" id="PCVY01000065">
    <property type="protein sequence ID" value="PIQ85484.1"/>
    <property type="molecule type" value="Genomic_DNA"/>
</dbReference>
<dbReference type="GO" id="GO:0003677">
    <property type="term" value="F:DNA binding"/>
    <property type="evidence" value="ECO:0007669"/>
    <property type="project" value="UniProtKB-KW"/>
</dbReference>
<dbReference type="PANTHER" id="PTHR30204">
    <property type="entry name" value="REDOX-CYCLING DRUG-SENSING TRANSCRIPTIONAL ACTIVATOR SOXR"/>
    <property type="match status" value="1"/>
</dbReference>
<evidence type="ECO:0000256" key="2">
    <source>
        <dbReference type="ARBA" id="ARBA00023015"/>
    </source>
</evidence>
<evidence type="ECO:0000313" key="6">
    <source>
        <dbReference type="EMBL" id="PIQ85484.1"/>
    </source>
</evidence>
<dbReference type="Pfam" id="PF13411">
    <property type="entry name" value="MerR_1"/>
    <property type="match status" value="1"/>
</dbReference>
<keyword evidence="1" id="KW-0678">Repressor</keyword>
<name>A0A2H0LP75_9BACT</name>
<dbReference type="PANTHER" id="PTHR30204:SF69">
    <property type="entry name" value="MERR-FAMILY TRANSCRIPTIONAL REGULATOR"/>
    <property type="match status" value="1"/>
</dbReference>
<dbReference type="InterPro" id="IPR000551">
    <property type="entry name" value="MerR-type_HTH_dom"/>
</dbReference>
<keyword evidence="4" id="KW-0804">Transcription</keyword>
<evidence type="ECO:0000256" key="3">
    <source>
        <dbReference type="ARBA" id="ARBA00023125"/>
    </source>
</evidence>
<proteinExistence type="predicted"/>
<evidence type="ECO:0000259" key="5">
    <source>
        <dbReference type="PROSITE" id="PS50937"/>
    </source>
</evidence>
<keyword evidence="2" id="KW-0805">Transcription regulation</keyword>